<dbReference type="GO" id="GO:0008234">
    <property type="term" value="F:cysteine-type peptidase activity"/>
    <property type="evidence" value="ECO:0007669"/>
    <property type="project" value="UniProtKB-KW"/>
</dbReference>
<comment type="similarity">
    <text evidence="1">Belongs to the peptidase C40 family.</text>
</comment>
<dbReference type="Pfam" id="PF00877">
    <property type="entry name" value="NLPC_P60"/>
    <property type="match status" value="1"/>
</dbReference>
<dbReference type="GO" id="GO:0006508">
    <property type="term" value="P:proteolysis"/>
    <property type="evidence" value="ECO:0007669"/>
    <property type="project" value="UniProtKB-KW"/>
</dbReference>
<comment type="caution">
    <text evidence="6">The sequence shown here is derived from an EMBL/GenBank/DDBJ whole genome shotgun (WGS) entry which is preliminary data.</text>
</comment>
<organism evidence="6 7">
    <name type="scientific">Sandarakinorhabdus cyanobacteriorum</name>
    <dbReference type="NCBI Taxonomy" id="1981098"/>
    <lineage>
        <taxon>Bacteria</taxon>
        <taxon>Pseudomonadati</taxon>
        <taxon>Pseudomonadota</taxon>
        <taxon>Alphaproteobacteria</taxon>
        <taxon>Sphingomonadales</taxon>
        <taxon>Sphingosinicellaceae</taxon>
        <taxon>Sandarakinorhabdus</taxon>
    </lineage>
</organism>
<reference evidence="6 7" key="1">
    <citation type="submission" date="2017-07" db="EMBL/GenBank/DDBJ databases">
        <title>Sandarakinorhabdus cyanobacteriorum sp. nov., a novel bacterium isolated from cyanobacterial aggregates in a eutrophic lake.</title>
        <authorList>
            <person name="Cai H."/>
        </authorList>
    </citation>
    <scope>NUCLEOTIDE SEQUENCE [LARGE SCALE GENOMIC DNA]</scope>
    <source>
        <strain evidence="6 7">TH057</strain>
    </source>
</reference>
<keyword evidence="3" id="KW-0378">Hydrolase</keyword>
<evidence type="ECO:0000256" key="1">
    <source>
        <dbReference type="ARBA" id="ARBA00007074"/>
    </source>
</evidence>
<dbReference type="SUPFAM" id="SSF54001">
    <property type="entry name" value="Cysteine proteinases"/>
    <property type="match status" value="1"/>
</dbReference>
<dbReference type="OrthoDB" id="9813368at2"/>
<dbReference type="Proteomes" id="UP000216991">
    <property type="component" value="Unassembled WGS sequence"/>
</dbReference>
<keyword evidence="2" id="KW-0645">Protease</keyword>
<keyword evidence="7" id="KW-1185">Reference proteome</keyword>
<evidence type="ECO:0000313" key="6">
    <source>
        <dbReference type="EMBL" id="OYQ30018.1"/>
    </source>
</evidence>
<feature type="domain" description="NlpC/P60" evidence="5">
    <location>
        <begin position="161"/>
        <end position="279"/>
    </location>
</feature>
<accession>A0A255YLH7</accession>
<keyword evidence="4" id="KW-0788">Thiol protease</keyword>
<evidence type="ECO:0000313" key="7">
    <source>
        <dbReference type="Proteomes" id="UP000216991"/>
    </source>
</evidence>
<dbReference type="InterPro" id="IPR051794">
    <property type="entry name" value="PG_Endopeptidase_C40"/>
</dbReference>
<dbReference type="InterPro" id="IPR038765">
    <property type="entry name" value="Papain-like_cys_pep_sf"/>
</dbReference>
<dbReference type="InterPro" id="IPR000064">
    <property type="entry name" value="NLP_P60_dom"/>
</dbReference>
<dbReference type="PROSITE" id="PS51935">
    <property type="entry name" value="NLPC_P60"/>
    <property type="match status" value="1"/>
</dbReference>
<evidence type="ECO:0000256" key="2">
    <source>
        <dbReference type="ARBA" id="ARBA00022670"/>
    </source>
</evidence>
<dbReference type="InterPro" id="IPR041382">
    <property type="entry name" value="SH3_16"/>
</dbReference>
<proteinExistence type="inferred from homology"/>
<evidence type="ECO:0000256" key="3">
    <source>
        <dbReference type="ARBA" id="ARBA00022801"/>
    </source>
</evidence>
<dbReference type="Pfam" id="PF18348">
    <property type="entry name" value="SH3_16"/>
    <property type="match status" value="1"/>
</dbReference>
<name>A0A255YLH7_9SPHN</name>
<dbReference type="PANTHER" id="PTHR47359">
    <property type="entry name" value="PEPTIDOGLYCAN DL-ENDOPEPTIDASE CWLO"/>
    <property type="match status" value="1"/>
</dbReference>
<sequence>MSWVLKGPAQRFEPREWFAGPEVVELALAGDVGAVRYVDPRPLTCTAPRVTVRSAPDAAAEAVSELLFGERFEIAEVKAGFALGRSCHDRYIGWVDFAALALPAAEPSHRITARRAPVFSAASIKAAVQQELPFGARVAGELDGNFLALAGNGFVHRRHVEAMPVDRFAAAALFAGAPYLWGGRSPDGVDCSGLVQQALSVEGIALRRDTDLQREQGEAVKFAAREAGDLIFWPGHVGLLLDGDRLCHANAHWMAVVTEPLADVMERAGADEPVVRRYR</sequence>
<dbReference type="PANTHER" id="PTHR47359:SF3">
    <property type="entry name" value="NLP_P60 DOMAIN-CONTAINING PROTEIN-RELATED"/>
    <property type="match status" value="1"/>
</dbReference>
<protein>
    <recommendedName>
        <fullName evidence="5">NlpC/P60 domain-containing protein</fullName>
    </recommendedName>
</protein>
<gene>
    <name evidence="6" type="ORF">CHU93_07385</name>
</gene>
<dbReference type="AlphaFoldDB" id="A0A255YLH7"/>
<dbReference type="Gene3D" id="3.90.1720.10">
    <property type="entry name" value="endopeptidase domain like (from Nostoc punctiforme)"/>
    <property type="match status" value="1"/>
</dbReference>
<evidence type="ECO:0000256" key="4">
    <source>
        <dbReference type="ARBA" id="ARBA00022807"/>
    </source>
</evidence>
<dbReference type="RefSeq" id="WP_094473454.1">
    <property type="nucleotide sequence ID" value="NZ_NOXT01000103.1"/>
</dbReference>
<dbReference type="EMBL" id="NOXT01000103">
    <property type="protein sequence ID" value="OYQ30018.1"/>
    <property type="molecule type" value="Genomic_DNA"/>
</dbReference>
<evidence type="ECO:0000259" key="5">
    <source>
        <dbReference type="PROSITE" id="PS51935"/>
    </source>
</evidence>